<proteinExistence type="predicted"/>
<keyword evidence="1" id="KW-1133">Transmembrane helix</keyword>
<keyword evidence="1" id="KW-0812">Transmembrane</keyword>
<gene>
    <name evidence="2" type="ORF">V4D30_01190</name>
</gene>
<reference evidence="2" key="1">
    <citation type="submission" date="2024-01" db="EMBL/GenBank/DDBJ databases">
        <title>The first autotrophic representatives of the genus Thermodesulfovibrio.</title>
        <authorList>
            <person name="Maltseva A.I."/>
            <person name="Elcheninov A.G."/>
            <person name="Kublanov I.V."/>
            <person name="Lebedinsky A.V."/>
            <person name="Frolov E.N."/>
        </authorList>
    </citation>
    <scope>NUCLEOTIDE SEQUENCE</scope>
    <source>
        <strain evidence="2">3907-1M</strain>
    </source>
</reference>
<evidence type="ECO:0000313" key="2">
    <source>
        <dbReference type="EMBL" id="XCH46909.1"/>
    </source>
</evidence>
<dbReference type="EMBL" id="CP144373">
    <property type="protein sequence ID" value="XCH46909.1"/>
    <property type="molecule type" value="Genomic_DNA"/>
</dbReference>
<evidence type="ECO:0000256" key="1">
    <source>
        <dbReference type="SAM" id="Phobius"/>
    </source>
</evidence>
<accession>A0AAU8GZU2</accession>
<protein>
    <submittedName>
        <fullName evidence="2">Uncharacterized protein</fullName>
    </submittedName>
</protein>
<dbReference type="KEGG" id="taut:V4D30_01190"/>
<feature type="transmembrane region" description="Helical" evidence="1">
    <location>
        <begin position="329"/>
        <end position="349"/>
    </location>
</feature>
<dbReference type="AlphaFoldDB" id="A0AAU8GZU2"/>
<dbReference type="RefSeq" id="WP_353684435.1">
    <property type="nucleotide sequence ID" value="NZ_CP144373.1"/>
</dbReference>
<name>A0AAU8GZU2_9BACT</name>
<organism evidence="2">
    <name type="scientific">Thermodesulfovibrio autotrophicus</name>
    <dbReference type="NCBI Taxonomy" id="3118333"/>
    <lineage>
        <taxon>Bacteria</taxon>
        <taxon>Pseudomonadati</taxon>
        <taxon>Nitrospirota</taxon>
        <taxon>Thermodesulfovibrionia</taxon>
        <taxon>Thermodesulfovibrionales</taxon>
        <taxon>Thermodesulfovibrionaceae</taxon>
        <taxon>Thermodesulfovibrio</taxon>
    </lineage>
</organism>
<keyword evidence="1" id="KW-0472">Membrane</keyword>
<feature type="transmembrane region" description="Helical" evidence="1">
    <location>
        <begin position="301"/>
        <end position="323"/>
    </location>
</feature>
<feature type="transmembrane region" description="Helical" evidence="1">
    <location>
        <begin position="27"/>
        <end position="45"/>
    </location>
</feature>
<sequence length="467" mass="51723">MLFTMACWQLQQQHYEGAGAGVKVKKLFLILFPIIVSMLLVTPMIETKAYADTLPQATDLSQPGFIDIFSFIRQAGKEEAVYFQIPASQISTTIELPSDPSPLILAKYEREKAKGTIFLMRIWQAGPWIRGEIQRITPRDFKHFLGPSLYNFAFLNWNPNQNATCEAQKASKFPLGTVQSPGVDILNEIEKQFMQYDAKVKEYLDAGYDKTIAQSATYNPTASIRLLVGNPAVTTTVKYFVYPEYYMVFPHRVSQSYGEFQLNPGNSIRSTSYDFIKVKGNHTFPIDETLVYQWSQTKKGWTGLAVFLGGTLLGLLTGGLGALAGLGEIAIILGGGAIGGVGGLMASGFSPTTSTTAHFTPFVYSKYQLDPSQAYSGDAKRVADEIFNKWLSPNVQNTPGGVGVFVSRIDMRKAVLCGSISNADQCSTGDAIVQIHASDPRYWSIFNEMFHHASQELLKYKYPFTTK</sequence>